<dbReference type="FunFam" id="1.10.510.10:FF:000469">
    <property type="entry name" value="Serine/threonine-protein kinase 32B"/>
    <property type="match status" value="1"/>
</dbReference>
<feature type="domain" description="Protein kinase" evidence="8">
    <location>
        <begin position="22"/>
        <end position="280"/>
    </location>
</feature>
<evidence type="ECO:0000256" key="7">
    <source>
        <dbReference type="SAM" id="MobiDB-lite"/>
    </source>
</evidence>
<dbReference type="SMART" id="SM00220">
    <property type="entry name" value="S_TKc"/>
    <property type="match status" value="1"/>
</dbReference>
<dbReference type="InterPro" id="IPR000719">
    <property type="entry name" value="Prot_kinase_dom"/>
</dbReference>
<feature type="region of interest" description="Disordered" evidence="7">
    <location>
        <begin position="329"/>
        <end position="362"/>
    </location>
</feature>
<keyword evidence="5 6" id="KW-0067">ATP-binding</keyword>
<feature type="domain" description="AGC-kinase C-terminal" evidence="9">
    <location>
        <begin position="281"/>
        <end position="378"/>
    </location>
</feature>
<dbReference type="PROSITE" id="PS50011">
    <property type="entry name" value="PROTEIN_KINASE_DOM"/>
    <property type="match status" value="1"/>
</dbReference>
<feature type="compositionally biased region" description="Pro residues" evidence="7">
    <location>
        <begin position="609"/>
        <end position="618"/>
    </location>
</feature>
<feature type="compositionally biased region" description="Low complexity" evidence="7">
    <location>
        <begin position="590"/>
        <end position="608"/>
    </location>
</feature>
<keyword evidence="3 6" id="KW-0547">Nucleotide-binding</keyword>
<dbReference type="GO" id="GO:0009966">
    <property type="term" value="P:regulation of signal transduction"/>
    <property type="evidence" value="ECO:0007669"/>
    <property type="project" value="TreeGrafter"/>
</dbReference>
<dbReference type="PROSITE" id="PS00108">
    <property type="entry name" value="PROTEIN_KINASE_ST"/>
    <property type="match status" value="1"/>
</dbReference>
<feature type="compositionally biased region" description="Low complexity" evidence="7">
    <location>
        <begin position="413"/>
        <end position="451"/>
    </location>
</feature>
<dbReference type="PANTHER" id="PTHR24355:SF30">
    <property type="entry name" value="SERINE_THREONINE-PROTEIN KINASE 32B ISOFORM X1"/>
    <property type="match status" value="1"/>
</dbReference>
<evidence type="ECO:0000256" key="4">
    <source>
        <dbReference type="ARBA" id="ARBA00022777"/>
    </source>
</evidence>
<dbReference type="InterPro" id="IPR017441">
    <property type="entry name" value="Protein_kinase_ATP_BS"/>
</dbReference>
<dbReference type="InterPro" id="IPR000961">
    <property type="entry name" value="AGC-kinase_C"/>
</dbReference>
<evidence type="ECO:0000259" key="8">
    <source>
        <dbReference type="PROSITE" id="PS50011"/>
    </source>
</evidence>
<comment type="caution">
    <text evidence="10">The sequence shown here is derived from an EMBL/GenBank/DDBJ whole genome shotgun (WGS) entry which is preliminary data.</text>
</comment>
<keyword evidence="1" id="KW-0723">Serine/threonine-protein kinase</keyword>
<protein>
    <submittedName>
        <fullName evidence="10">Kinase-like domain-containing protein</fullName>
    </submittedName>
</protein>
<dbReference type="GO" id="GO:0001664">
    <property type="term" value="F:G protein-coupled receptor binding"/>
    <property type="evidence" value="ECO:0007669"/>
    <property type="project" value="TreeGrafter"/>
</dbReference>
<dbReference type="Proteomes" id="UP001209540">
    <property type="component" value="Unassembled WGS sequence"/>
</dbReference>
<reference evidence="10" key="2">
    <citation type="submission" date="2023-02" db="EMBL/GenBank/DDBJ databases">
        <authorList>
            <consortium name="DOE Joint Genome Institute"/>
            <person name="Mondo S.J."/>
            <person name="Chang Y."/>
            <person name="Wang Y."/>
            <person name="Ahrendt S."/>
            <person name="Andreopoulos W."/>
            <person name="Barry K."/>
            <person name="Beard J."/>
            <person name="Benny G.L."/>
            <person name="Blankenship S."/>
            <person name="Bonito G."/>
            <person name="Cuomo C."/>
            <person name="Desiro A."/>
            <person name="Gervers K.A."/>
            <person name="Hundley H."/>
            <person name="Kuo A."/>
            <person name="LaButti K."/>
            <person name="Lang B.F."/>
            <person name="Lipzen A."/>
            <person name="O'Donnell K."/>
            <person name="Pangilinan J."/>
            <person name="Reynolds N."/>
            <person name="Sandor L."/>
            <person name="Smith M.W."/>
            <person name="Tsang A."/>
            <person name="Grigoriev I.V."/>
            <person name="Stajich J.E."/>
            <person name="Spatafora J.W."/>
        </authorList>
    </citation>
    <scope>NUCLEOTIDE SEQUENCE</scope>
    <source>
        <strain evidence="10">RSA 2281</strain>
    </source>
</reference>
<dbReference type="CDD" id="cd05578">
    <property type="entry name" value="STKc_Yank1"/>
    <property type="match status" value="1"/>
</dbReference>
<feature type="compositionally biased region" description="Polar residues" evidence="7">
    <location>
        <begin position="559"/>
        <end position="568"/>
    </location>
</feature>
<feature type="compositionally biased region" description="Polar residues" evidence="7">
    <location>
        <begin position="518"/>
        <end position="530"/>
    </location>
</feature>
<dbReference type="GO" id="GO:0004703">
    <property type="term" value="F:G protein-coupled receptor kinase activity"/>
    <property type="evidence" value="ECO:0007669"/>
    <property type="project" value="TreeGrafter"/>
</dbReference>
<feature type="compositionally biased region" description="Basic and acidic residues" evidence="7">
    <location>
        <begin position="353"/>
        <end position="362"/>
    </location>
</feature>
<name>A0AAD5JNC6_9FUNG</name>
<keyword evidence="2" id="KW-0808">Transferase</keyword>
<dbReference type="PANTHER" id="PTHR24355">
    <property type="entry name" value="G PROTEIN-COUPLED RECEPTOR KINASE/RIBOSOMAL PROTEIN S6 KINASE"/>
    <property type="match status" value="1"/>
</dbReference>
<gene>
    <name evidence="10" type="ORF">BDA99DRAFT_471459</name>
</gene>
<dbReference type="PROSITE" id="PS00107">
    <property type="entry name" value="PROTEIN_KINASE_ATP"/>
    <property type="match status" value="1"/>
</dbReference>
<evidence type="ECO:0000256" key="1">
    <source>
        <dbReference type="ARBA" id="ARBA00022527"/>
    </source>
</evidence>
<sequence>MGAVCCSQVGLDLEGEVDLSHFTLLRSVGKGAFGKVRVVQHKGTKKLFALKYINKTKCIQMRAVENIISERRILEQVSYGLIVNLRYAFQDDDNLFMVLDLMLGGDLRFHLDRLGVMPESYVQFYAAEVAISLRHLHNNKVIHRDIKPDNILLNEHGHAHLTDFNIAVQFTDSKPLTSIAGSMAYMAPEVLAKRGYGVSVDWWSLGVVCFELMFGKRPFRGKTNDALQHAIMHEPLCFPENSRISHDAMDFVKGLLTRDVSRRLGVKDKGFTQLVNHPWLRNIQWDLLESKQACPPFIPDSKRANFDPTHELEEILLEDNPLIVRKRNPKRSAASHANTSLKSQSINDIPETSPERQTMDEKFLVYDYTKPEENEWRKREMEQRRWAQKMTKTNQEHYHTRTGRISGGAEKPQYYTQAHPQQQAQTQSPQQLVSQMRHPQQQQQQQQQQLQQPPPRGSSAKVGSTYKTSVTDYVNQKPATPLSEGDLLKMEELARMARAGVGKDRGTDWRPPSGILPPSTSYTDPATSTLYEEYISRTGDESEQNTLPHHHNRRRSSDESYPTSASPETSERPLVRTASSSFASLEQTHQYQQQQQRYYGRQQPQPQSALPPLPPDPPFAQMAPTPPLSQSGEDDTAAYYNRSYSLPQQSSNKPSTRPMSPNSSSKAISSVSSLSLRQYPPTVDQIPPPLAPPTSLPPPVPSALPPPPAAVSSPLHYRRSPPS</sequence>
<dbReference type="Pfam" id="PF00069">
    <property type="entry name" value="Pkinase"/>
    <property type="match status" value="1"/>
</dbReference>
<feature type="region of interest" description="Disordered" evidence="7">
    <location>
        <begin position="387"/>
        <end position="465"/>
    </location>
</feature>
<evidence type="ECO:0000256" key="2">
    <source>
        <dbReference type="ARBA" id="ARBA00022679"/>
    </source>
</evidence>
<keyword evidence="11" id="KW-1185">Reference proteome</keyword>
<reference evidence="10" key="1">
    <citation type="journal article" date="2022" name="IScience">
        <title>Evolution of zygomycete secretomes and the origins of terrestrial fungal ecologies.</title>
        <authorList>
            <person name="Chang Y."/>
            <person name="Wang Y."/>
            <person name="Mondo S."/>
            <person name="Ahrendt S."/>
            <person name="Andreopoulos W."/>
            <person name="Barry K."/>
            <person name="Beard J."/>
            <person name="Benny G.L."/>
            <person name="Blankenship S."/>
            <person name="Bonito G."/>
            <person name="Cuomo C."/>
            <person name="Desiro A."/>
            <person name="Gervers K.A."/>
            <person name="Hundley H."/>
            <person name="Kuo A."/>
            <person name="LaButti K."/>
            <person name="Lang B.F."/>
            <person name="Lipzen A."/>
            <person name="O'Donnell K."/>
            <person name="Pangilinan J."/>
            <person name="Reynolds N."/>
            <person name="Sandor L."/>
            <person name="Smith M.E."/>
            <person name="Tsang A."/>
            <person name="Grigoriev I.V."/>
            <person name="Stajich J.E."/>
            <person name="Spatafora J.W."/>
        </authorList>
    </citation>
    <scope>NUCLEOTIDE SEQUENCE</scope>
    <source>
        <strain evidence="10">RSA 2281</strain>
    </source>
</reference>
<dbReference type="InterPro" id="IPR008271">
    <property type="entry name" value="Ser/Thr_kinase_AS"/>
</dbReference>
<feature type="compositionally biased region" description="Basic and acidic residues" evidence="7">
    <location>
        <begin position="499"/>
        <end position="508"/>
    </location>
</feature>
<feature type="compositionally biased region" description="Polar residues" evidence="7">
    <location>
        <begin position="335"/>
        <end position="347"/>
    </location>
</feature>
<dbReference type="GO" id="GO:0005524">
    <property type="term" value="F:ATP binding"/>
    <property type="evidence" value="ECO:0007669"/>
    <property type="project" value="UniProtKB-UniRule"/>
</dbReference>
<evidence type="ECO:0000256" key="5">
    <source>
        <dbReference type="ARBA" id="ARBA00022840"/>
    </source>
</evidence>
<feature type="binding site" evidence="6">
    <location>
        <position position="51"/>
    </location>
    <ligand>
        <name>ATP</name>
        <dbReference type="ChEBI" id="CHEBI:30616"/>
    </ligand>
</feature>
<dbReference type="SUPFAM" id="SSF56112">
    <property type="entry name" value="Protein kinase-like (PK-like)"/>
    <property type="match status" value="1"/>
</dbReference>
<evidence type="ECO:0000256" key="3">
    <source>
        <dbReference type="ARBA" id="ARBA00022741"/>
    </source>
</evidence>
<evidence type="ECO:0000313" key="11">
    <source>
        <dbReference type="Proteomes" id="UP001209540"/>
    </source>
</evidence>
<evidence type="ECO:0000313" key="10">
    <source>
        <dbReference type="EMBL" id="KAI9246949.1"/>
    </source>
</evidence>
<feature type="compositionally biased region" description="Polar residues" evidence="7">
    <location>
        <begin position="577"/>
        <end position="589"/>
    </location>
</feature>
<feature type="region of interest" description="Disordered" evidence="7">
    <location>
        <begin position="499"/>
        <end position="723"/>
    </location>
</feature>
<dbReference type="Gene3D" id="1.10.510.10">
    <property type="entry name" value="Transferase(Phosphotransferase) domain 1"/>
    <property type="match status" value="1"/>
</dbReference>
<dbReference type="Gene3D" id="3.30.200.20">
    <property type="entry name" value="Phosphorylase Kinase, domain 1"/>
    <property type="match status" value="1"/>
</dbReference>
<dbReference type="FunFam" id="3.30.200.20:FF:000354">
    <property type="entry name" value="AGC/YANK protein kinase"/>
    <property type="match status" value="1"/>
</dbReference>
<feature type="compositionally biased region" description="Polar residues" evidence="7">
    <location>
        <begin position="642"/>
        <end position="659"/>
    </location>
</feature>
<dbReference type="GO" id="GO:0007186">
    <property type="term" value="P:G protein-coupled receptor signaling pathway"/>
    <property type="evidence" value="ECO:0007669"/>
    <property type="project" value="TreeGrafter"/>
</dbReference>
<feature type="compositionally biased region" description="Low complexity" evidence="7">
    <location>
        <begin position="660"/>
        <end position="675"/>
    </location>
</feature>
<evidence type="ECO:0000259" key="9">
    <source>
        <dbReference type="PROSITE" id="PS51285"/>
    </source>
</evidence>
<dbReference type="AlphaFoldDB" id="A0AAD5JNC6"/>
<evidence type="ECO:0000256" key="6">
    <source>
        <dbReference type="PROSITE-ProRule" id="PRU10141"/>
    </source>
</evidence>
<proteinExistence type="predicted"/>
<keyword evidence="4 10" id="KW-0418">Kinase</keyword>
<accession>A0AAD5JNC6</accession>
<dbReference type="PROSITE" id="PS51285">
    <property type="entry name" value="AGC_KINASE_CTER"/>
    <property type="match status" value="1"/>
</dbReference>
<dbReference type="InterPro" id="IPR011009">
    <property type="entry name" value="Kinase-like_dom_sf"/>
</dbReference>
<dbReference type="EMBL" id="JAIXMP010000044">
    <property type="protein sequence ID" value="KAI9246949.1"/>
    <property type="molecule type" value="Genomic_DNA"/>
</dbReference>
<organism evidence="10 11">
    <name type="scientific">Phascolomyces articulosus</name>
    <dbReference type="NCBI Taxonomy" id="60185"/>
    <lineage>
        <taxon>Eukaryota</taxon>
        <taxon>Fungi</taxon>
        <taxon>Fungi incertae sedis</taxon>
        <taxon>Mucoromycota</taxon>
        <taxon>Mucoromycotina</taxon>
        <taxon>Mucoromycetes</taxon>
        <taxon>Mucorales</taxon>
        <taxon>Lichtheimiaceae</taxon>
        <taxon>Phascolomyces</taxon>
    </lineage>
</organism>
<feature type="compositionally biased region" description="Pro residues" evidence="7">
    <location>
        <begin position="686"/>
        <end position="709"/>
    </location>
</feature>